<evidence type="ECO:0000313" key="2">
    <source>
        <dbReference type="EMBL" id="KAG0322541.1"/>
    </source>
</evidence>
<feature type="transmembrane region" description="Helical" evidence="1">
    <location>
        <begin position="12"/>
        <end position="31"/>
    </location>
</feature>
<dbReference type="AlphaFoldDB" id="A0A9P6UWM8"/>
<organism evidence="2 3">
    <name type="scientific">Dissophora globulifera</name>
    <dbReference type="NCBI Taxonomy" id="979702"/>
    <lineage>
        <taxon>Eukaryota</taxon>
        <taxon>Fungi</taxon>
        <taxon>Fungi incertae sedis</taxon>
        <taxon>Mucoromycota</taxon>
        <taxon>Mortierellomycotina</taxon>
        <taxon>Mortierellomycetes</taxon>
        <taxon>Mortierellales</taxon>
        <taxon>Mortierellaceae</taxon>
        <taxon>Dissophora</taxon>
    </lineage>
</organism>
<dbReference type="OrthoDB" id="2344991at2759"/>
<dbReference type="InterPro" id="IPR013879">
    <property type="entry name" value="DUF1761"/>
</dbReference>
<feature type="transmembrane region" description="Helical" evidence="1">
    <location>
        <begin position="119"/>
        <end position="137"/>
    </location>
</feature>
<evidence type="ECO:0000256" key="1">
    <source>
        <dbReference type="SAM" id="Phobius"/>
    </source>
</evidence>
<feature type="transmembrane region" description="Helical" evidence="1">
    <location>
        <begin position="85"/>
        <end position="107"/>
    </location>
</feature>
<accession>A0A9P6UWM8</accession>
<dbReference type="Pfam" id="PF08570">
    <property type="entry name" value="DUF1761"/>
    <property type="match status" value="1"/>
</dbReference>
<dbReference type="PANTHER" id="PTHR40638">
    <property type="entry name" value="UPF0591 MEMBRANE PROTEIN C15E1.02C"/>
    <property type="match status" value="1"/>
</dbReference>
<sequence length="139" mass="15099">MINIPHVDYSAVAIGAGFCQAISVMIYGLLFGQEWLDALKKDKGGQWVNRDPQSGTSGLLLLHLCKAWTTGFLLNLTQATTMSQALQLGGVLYLGMVVPSVTSELIFEKRPIEVLRFKYLTGFVSTVLLSCLLFGLGTA</sequence>
<protein>
    <submittedName>
        <fullName evidence="2">Uncharacterized protein</fullName>
    </submittedName>
</protein>
<dbReference type="Proteomes" id="UP000738325">
    <property type="component" value="Unassembled WGS sequence"/>
</dbReference>
<keyword evidence="1" id="KW-1133">Transmembrane helix</keyword>
<comment type="caution">
    <text evidence="2">The sequence shown here is derived from an EMBL/GenBank/DDBJ whole genome shotgun (WGS) entry which is preliminary data.</text>
</comment>
<evidence type="ECO:0000313" key="3">
    <source>
        <dbReference type="Proteomes" id="UP000738325"/>
    </source>
</evidence>
<proteinExistence type="predicted"/>
<dbReference type="EMBL" id="JAAAIP010000208">
    <property type="protein sequence ID" value="KAG0322541.1"/>
    <property type="molecule type" value="Genomic_DNA"/>
</dbReference>
<keyword evidence="1" id="KW-0812">Transmembrane</keyword>
<reference evidence="2" key="1">
    <citation type="journal article" date="2020" name="Fungal Divers.">
        <title>Resolving the Mortierellaceae phylogeny through synthesis of multi-gene phylogenetics and phylogenomics.</title>
        <authorList>
            <person name="Vandepol N."/>
            <person name="Liber J."/>
            <person name="Desiro A."/>
            <person name="Na H."/>
            <person name="Kennedy M."/>
            <person name="Barry K."/>
            <person name="Grigoriev I.V."/>
            <person name="Miller A.N."/>
            <person name="O'Donnell K."/>
            <person name="Stajich J.E."/>
            <person name="Bonito G."/>
        </authorList>
    </citation>
    <scope>NUCLEOTIDE SEQUENCE</scope>
    <source>
        <strain evidence="2">REB-010B</strain>
    </source>
</reference>
<dbReference type="PANTHER" id="PTHR40638:SF1">
    <property type="entry name" value="UPF0591 MEMBRANE PROTEIN C15E1.02C"/>
    <property type="match status" value="1"/>
</dbReference>
<keyword evidence="3" id="KW-1185">Reference proteome</keyword>
<name>A0A9P6UWM8_9FUNG</name>
<gene>
    <name evidence="2" type="ORF">BGZ99_003257</name>
</gene>
<keyword evidence="1" id="KW-0472">Membrane</keyword>